<dbReference type="EMBL" id="JAVIDA010000013">
    <property type="protein sequence ID" value="MDQ9071958.1"/>
    <property type="molecule type" value="Genomic_DNA"/>
</dbReference>
<dbReference type="InterPro" id="IPR007655">
    <property type="entry name" value="Slam_C"/>
</dbReference>
<keyword evidence="5" id="KW-0472">Membrane</keyword>
<evidence type="ECO:0000259" key="9">
    <source>
        <dbReference type="Pfam" id="PF04575"/>
    </source>
</evidence>
<keyword evidence="6" id="KW-0998">Cell outer membrane</keyword>
<reference evidence="11" key="1">
    <citation type="submission" date="2023-08" db="EMBL/GenBank/DDBJ databases">
        <title>Emergence of clinically-relevant ST2 carbapenem-resistant Acinetobacter baumannii strains in hospital sewages in Zhejiang, East of China.</title>
        <authorList>
            <person name="Kaichao C."/>
            <person name="Zhang R."/>
        </authorList>
    </citation>
    <scope>NUCLEOTIDE SEQUENCE</scope>
    <source>
        <strain evidence="11">M-SY-60</strain>
    </source>
</reference>
<keyword evidence="4" id="KW-0732">Signal</keyword>
<keyword evidence="8" id="KW-0802">TPR repeat</keyword>
<evidence type="ECO:0000256" key="6">
    <source>
        <dbReference type="ARBA" id="ARBA00023237"/>
    </source>
</evidence>
<evidence type="ECO:0000256" key="2">
    <source>
        <dbReference type="ARBA" id="ARBA00022452"/>
    </source>
</evidence>
<name>A0AAW8JHS7_9GAMM</name>
<keyword evidence="3" id="KW-0812">Transmembrane</keyword>
<dbReference type="PROSITE" id="PS50005">
    <property type="entry name" value="TPR"/>
    <property type="match status" value="1"/>
</dbReference>
<dbReference type="InterPro" id="IPR011990">
    <property type="entry name" value="TPR-like_helical_dom_sf"/>
</dbReference>
<evidence type="ECO:0000256" key="1">
    <source>
        <dbReference type="ARBA" id="ARBA00004571"/>
    </source>
</evidence>
<comment type="subcellular location">
    <subcellularLocation>
        <location evidence="1">Cell outer membrane</location>
        <topology evidence="1">Multi-pass membrane protein</topology>
    </subcellularLocation>
</comment>
<organism evidence="11 12">
    <name type="scientific">Acinetobacter gerneri</name>
    <dbReference type="NCBI Taxonomy" id="202952"/>
    <lineage>
        <taxon>Bacteria</taxon>
        <taxon>Pseudomonadati</taxon>
        <taxon>Pseudomonadota</taxon>
        <taxon>Gammaproteobacteria</taxon>
        <taxon>Moraxellales</taxon>
        <taxon>Moraxellaceae</taxon>
        <taxon>Acinetobacter</taxon>
    </lineage>
</organism>
<comment type="caution">
    <text evidence="11">The sequence shown here is derived from an EMBL/GenBank/DDBJ whole genome shotgun (WGS) entry which is preliminary data.</text>
</comment>
<dbReference type="Pfam" id="PF04575">
    <property type="entry name" value="SlipAM"/>
    <property type="match status" value="1"/>
</dbReference>
<feature type="repeat" description="TPR" evidence="8">
    <location>
        <begin position="92"/>
        <end position="125"/>
    </location>
</feature>
<accession>A0AAW8JHS7</accession>
<dbReference type="Pfam" id="PF24575">
    <property type="entry name" value="TPR_Slam"/>
    <property type="match status" value="1"/>
</dbReference>
<comment type="similarity">
    <text evidence="7">Belongs to the Slam family.</text>
</comment>
<evidence type="ECO:0000256" key="7">
    <source>
        <dbReference type="ARBA" id="ARBA00023609"/>
    </source>
</evidence>
<dbReference type="InterPro" id="IPR019734">
    <property type="entry name" value="TPR_rpt"/>
</dbReference>
<protein>
    <submittedName>
        <fullName evidence="11">Porin family protein</fullName>
    </submittedName>
</protein>
<dbReference type="SUPFAM" id="SSF48452">
    <property type="entry name" value="TPR-like"/>
    <property type="match status" value="1"/>
</dbReference>
<proteinExistence type="inferred from homology"/>
<dbReference type="Proteomes" id="UP001243195">
    <property type="component" value="Unassembled WGS sequence"/>
</dbReference>
<keyword evidence="2" id="KW-1134">Transmembrane beta strand</keyword>
<gene>
    <name evidence="11" type="ORF">RFH51_10865</name>
</gene>
<dbReference type="Gene3D" id="1.25.40.10">
    <property type="entry name" value="Tetratricopeptide repeat domain"/>
    <property type="match status" value="1"/>
</dbReference>
<evidence type="ECO:0000256" key="4">
    <source>
        <dbReference type="ARBA" id="ARBA00022729"/>
    </source>
</evidence>
<evidence type="ECO:0000256" key="3">
    <source>
        <dbReference type="ARBA" id="ARBA00022692"/>
    </source>
</evidence>
<feature type="domain" description="Surface lipoprotein assembly modifier N-terminal TPR repeats region" evidence="10">
    <location>
        <begin position="50"/>
        <end position="149"/>
    </location>
</feature>
<evidence type="ECO:0000256" key="5">
    <source>
        <dbReference type="ARBA" id="ARBA00023136"/>
    </source>
</evidence>
<dbReference type="InterPro" id="IPR057556">
    <property type="entry name" value="TPR_Slam"/>
</dbReference>
<feature type="domain" description="Surface lipoprotein assembly modifier C-terminal" evidence="9">
    <location>
        <begin position="184"/>
        <end position="482"/>
    </location>
</feature>
<dbReference type="SMART" id="SM00028">
    <property type="entry name" value="TPR"/>
    <property type="match status" value="2"/>
</dbReference>
<dbReference type="AlphaFoldDB" id="A0AAW8JHS7"/>
<sequence length="482" mass="56273">MSSSILHAADDDTRFRLDQELLQQKKQQQQPLLQQQKQDQLPTMVIDGEKIEVKKNSNELGRALYIAVMQKQWQAASIYLEHYLKLNDHDPSLVYFAQGALQRVQGNLSQAEHDFKQALDLQPQNAMIKLELARLYTERQKNNEAKQLFEQVKHQLGDTVDPTLLNIHHAIDIYLDGLKKRDAWQGSINLGTRYATNINSATEKTTIWTTFGKDQNGNIIPIQIKRGTPDPIDATAFDYEGTLSKRWSLQENHGLALKAFAYGRVFDGHKDFNEMTLNVNAGYSFQNQRNQILVAPVYEHRRYSNETFSNAWGGHLEWMHFLGHDKAFKLETEIKDINNTKYSTQSGLESSVYSTFWKVLPQNWTVFTGLDFTDHRSKEKIFNQYQQQGIRFGFSKQWNTGFNATAFSSFRWRQYATQNQVLGGERRHDFEQNYTVVLSAPRWQFYGVIPNLTYQYNNNLSNIDWLYSYDKHNVSFRLEYRF</sequence>
<dbReference type="GO" id="GO:0009279">
    <property type="term" value="C:cell outer membrane"/>
    <property type="evidence" value="ECO:0007669"/>
    <property type="project" value="UniProtKB-SubCell"/>
</dbReference>
<evidence type="ECO:0000313" key="11">
    <source>
        <dbReference type="EMBL" id="MDQ9071958.1"/>
    </source>
</evidence>
<evidence type="ECO:0000256" key="8">
    <source>
        <dbReference type="PROSITE-ProRule" id="PRU00339"/>
    </source>
</evidence>
<evidence type="ECO:0000259" key="10">
    <source>
        <dbReference type="Pfam" id="PF24575"/>
    </source>
</evidence>
<evidence type="ECO:0000313" key="12">
    <source>
        <dbReference type="Proteomes" id="UP001243195"/>
    </source>
</evidence>